<dbReference type="EMBL" id="KZ992297">
    <property type="protein sequence ID" value="RKP22293.1"/>
    <property type="molecule type" value="Genomic_DNA"/>
</dbReference>
<proteinExistence type="predicted"/>
<dbReference type="AlphaFoldDB" id="A0A4P9YR16"/>
<feature type="compositionally biased region" description="Low complexity" evidence="1">
    <location>
        <begin position="84"/>
        <end position="100"/>
    </location>
</feature>
<reference evidence="4" key="1">
    <citation type="journal article" date="2018" name="Nat. Microbiol.">
        <title>Leveraging single-cell genomics to expand the fungal tree of life.</title>
        <authorList>
            <person name="Ahrendt S.R."/>
            <person name="Quandt C.A."/>
            <person name="Ciobanu D."/>
            <person name="Clum A."/>
            <person name="Salamov A."/>
            <person name="Andreopoulos B."/>
            <person name="Cheng J.F."/>
            <person name="Woyke T."/>
            <person name="Pelin A."/>
            <person name="Henrissat B."/>
            <person name="Reynolds N.K."/>
            <person name="Benny G.L."/>
            <person name="Smith M.E."/>
            <person name="James T.Y."/>
            <person name="Grigoriev I.V."/>
        </authorList>
    </citation>
    <scope>NUCLEOTIDE SEQUENCE [LARGE SCALE GENOMIC DNA]</scope>
    <source>
        <strain evidence="4">Benny S71-1</strain>
    </source>
</reference>
<evidence type="ECO:0000313" key="4">
    <source>
        <dbReference type="Proteomes" id="UP000278143"/>
    </source>
</evidence>
<evidence type="ECO:0000256" key="1">
    <source>
        <dbReference type="SAM" id="MobiDB-lite"/>
    </source>
</evidence>
<evidence type="ECO:0000256" key="2">
    <source>
        <dbReference type="SAM" id="Phobius"/>
    </source>
</evidence>
<gene>
    <name evidence="3" type="ORF">SYNPS1DRAFT_26026</name>
</gene>
<evidence type="ECO:0000313" key="3">
    <source>
        <dbReference type="EMBL" id="RKP22293.1"/>
    </source>
</evidence>
<keyword evidence="2" id="KW-0472">Membrane</keyword>
<organism evidence="3 4">
    <name type="scientific">Syncephalis pseudoplumigaleata</name>
    <dbReference type="NCBI Taxonomy" id="1712513"/>
    <lineage>
        <taxon>Eukaryota</taxon>
        <taxon>Fungi</taxon>
        <taxon>Fungi incertae sedis</taxon>
        <taxon>Zoopagomycota</taxon>
        <taxon>Zoopagomycotina</taxon>
        <taxon>Zoopagomycetes</taxon>
        <taxon>Zoopagales</taxon>
        <taxon>Piptocephalidaceae</taxon>
        <taxon>Syncephalis</taxon>
    </lineage>
</organism>
<accession>A0A4P9YR16</accession>
<feature type="region of interest" description="Disordered" evidence="1">
    <location>
        <begin position="73"/>
        <end position="100"/>
    </location>
</feature>
<keyword evidence="2" id="KW-0812">Transmembrane</keyword>
<sequence>MCDTTIYKSICFGHMAMKRGASTMLRAEQQAAGKLVLDTAFHHAFASNVPPLILAFMAAALCKVTYGAKAMRQQARAEHRAREGSGTSSSTASNTADEQV</sequence>
<keyword evidence="2" id="KW-1133">Transmembrane helix</keyword>
<feature type="transmembrane region" description="Helical" evidence="2">
    <location>
        <begin position="45"/>
        <end position="66"/>
    </location>
</feature>
<keyword evidence="4" id="KW-1185">Reference proteome</keyword>
<dbReference type="Proteomes" id="UP000278143">
    <property type="component" value="Unassembled WGS sequence"/>
</dbReference>
<protein>
    <submittedName>
        <fullName evidence="3">Uncharacterized protein</fullName>
    </submittedName>
</protein>
<name>A0A4P9YR16_9FUNG</name>